<accession>A0ABP6LR08</accession>
<comment type="domain">
    <text evidence="2">A Gly-cisPro motif from one monomer fits into the active site of the other monomer to allow specific chiral rejection of L-amino acids.</text>
</comment>
<dbReference type="InterPro" id="IPR023509">
    <property type="entry name" value="DTD-like_sf"/>
</dbReference>
<comment type="catalytic activity">
    <reaction evidence="2">
        <text>glycyl-tRNA(Ala) + H2O = tRNA(Ala) + glycine + H(+)</text>
        <dbReference type="Rhea" id="RHEA:53744"/>
        <dbReference type="Rhea" id="RHEA-COMP:9657"/>
        <dbReference type="Rhea" id="RHEA-COMP:13640"/>
        <dbReference type="ChEBI" id="CHEBI:15377"/>
        <dbReference type="ChEBI" id="CHEBI:15378"/>
        <dbReference type="ChEBI" id="CHEBI:57305"/>
        <dbReference type="ChEBI" id="CHEBI:78442"/>
        <dbReference type="ChEBI" id="CHEBI:78522"/>
    </reaction>
</comment>
<keyword evidence="2" id="KW-0820">tRNA-binding</keyword>
<keyword evidence="2" id="KW-0963">Cytoplasm</keyword>
<evidence type="ECO:0000256" key="1">
    <source>
        <dbReference type="ARBA" id="ARBA00009673"/>
    </source>
</evidence>
<gene>
    <name evidence="2 3" type="primary">dtd</name>
    <name evidence="3" type="ORF">GCM10010529_08270</name>
</gene>
<comment type="catalytic activity">
    <reaction evidence="2">
        <text>a D-aminoacyl-tRNA + H2O = a tRNA + a D-alpha-amino acid + H(+)</text>
        <dbReference type="Rhea" id="RHEA:13953"/>
        <dbReference type="Rhea" id="RHEA-COMP:10123"/>
        <dbReference type="Rhea" id="RHEA-COMP:10124"/>
        <dbReference type="ChEBI" id="CHEBI:15377"/>
        <dbReference type="ChEBI" id="CHEBI:15378"/>
        <dbReference type="ChEBI" id="CHEBI:59871"/>
        <dbReference type="ChEBI" id="CHEBI:78442"/>
        <dbReference type="ChEBI" id="CHEBI:79333"/>
        <dbReference type="EC" id="3.1.1.96"/>
    </reaction>
</comment>
<organism evidence="3 4">
    <name type="scientific">Nesterenkonia aethiopica</name>
    <dbReference type="NCBI Taxonomy" id="269144"/>
    <lineage>
        <taxon>Bacteria</taxon>
        <taxon>Bacillati</taxon>
        <taxon>Actinomycetota</taxon>
        <taxon>Actinomycetes</taxon>
        <taxon>Micrococcales</taxon>
        <taxon>Micrococcaceae</taxon>
        <taxon>Nesterenkonia</taxon>
    </lineage>
</organism>
<dbReference type="SUPFAM" id="SSF69500">
    <property type="entry name" value="DTD-like"/>
    <property type="match status" value="1"/>
</dbReference>
<reference evidence="4" key="1">
    <citation type="journal article" date="2019" name="Int. J. Syst. Evol. Microbiol.">
        <title>The Global Catalogue of Microorganisms (GCM) 10K type strain sequencing project: providing services to taxonomists for standard genome sequencing and annotation.</title>
        <authorList>
            <consortium name="The Broad Institute Genomics Platform"/>
            <consortium name="The Broad Institute Genome Sequencing Center for Infectious Disease"/>
            <person name="Wu L."/>
            <person name="Ma J."/>
        </authorList>
    </citation>
    <scope>NUCLEOTIDE SEQUENCE [LARGE SCALE GENOMIC DNA]</scope>
    <source>
        <strain evidence="4">JCM 14309</strain>
    </source>
</reference>
<comment type="subcellular location">
    <subcellularLocation>
        <location evidence="2">Cytoplasm</location>
    </subcellularLocation>
</comment>
<dbReference type="Pfam" id="PF02580">
    <property type="entry name" value="Tyr_Deacylase"/>
    <property type="match status" value="1"/>
</dbReference>
<feature type="short sequence motif" description="Gly-cisPro motif, important for rejection of L-amino acids" evidence="2">
    <location>
        <begin position="137"/>
        <end position="138"/>
    </location>
</feature>
<protein>
    <recommendedName>
        <fullName evidence="2">D-aminoacyl-tRNA deacylase</fullName>
        <shortName evidence="2">DTD</shortName>
        <ecNumber evidence="2">3.1.1.96</ecNumber>
    </recommendedName>
    <alternativeName>
        <fullName evidence="2">Gly-tRNA(Ala) deacylase</fullName>
        <ecNumber evidence="2">3.1.1.-</ecNumber>
    </alternativeName>
</protein>
<dbReference type="NCBIfam" id="TIGR00256">
    <property type="entry name" value="D-aminoacyl-tRNA deacylase"/>
    <property type="match status" value="1"/>
</dbReference>
<dbReference type="InterPro" id="IPR003732">
    <property type="entry name" value="Daa-tRNA_deacyls_DTD"/>
</dbReference>
<dbReference type="PANTHER" id="PTHR10472">
    <property type="entry name" value="D-TYROSYL-TRNA TYR DEACYLASE"/>
    <property type="match status" value="1"/>
</dbReference>
<comment type="caution">
    <text evidence="3">The sequence shown here is derived from an EMBL/GenBank/DDBJ whole genome shotgun (WGS) entry which is preliminary data.</text>
</comment>
<comment type="subunit">
    <text evidence="2">Homodimer.</text>
</comment>
<dbReference type="Gene3D" id="3.50.80.10">
    <property type="entry name" value="D-tyrosyl-tRNA(Tyr) deacylase"/>
    <property type="match status" value="1"/>
</dbReference>
<sequence length="154" mass="17036">MRAVIQRVSRAQVRARDAEGGEHVDGFDGQGLVVLLGVTHDDTDHQARLLAEKTWRLRLLDQELSAEQAQAPVLAVSQFTLYGDARKGRRPSWSSAAPAAVGEPLYERYVHHLRALGAVVHTGIFGAHMELELVNDGPVTLLLDTEELERPRRS</sequence>
<dbReference type="RefSeq" id="WP_344685576.1">
    <property type="nucleotide sequence ID" value="NZ_BAAAVT010000004.1"/>
</dbReference>
<comment type="similarity">
    <text evidence="1 2">Belongs to the DTD family.</text>
</comment>
<dbReference type="HAMAP" id="MF_00518">
    <property type="entry name" value="Deacylase_Dtd"/>
    <property type="match status" value="1"/>
</dbReference>
<evidence type="ECO:0000256" key="2">
    <source>
        <dbReference type="HAMAP-Rule" id="MF_00518"/>
    </source>
</evidence>
<comment type="function">
    <text evidence="2">An aminoacyl-tRNA editing enzyme that deacylates mischarged D-aminoacyl-tRNAs. Also deacylates mischarged glycyl-tRNA(Ala), protecting cells against glycine mischarging by AlaRS. Acts via tRNA-based rather than protein-based catalysis; rejects L-amino acids rather than detecting D-amino acids in the active site. By recycling D-aminoacyl-tRNA to D-amino acids and free tRNA molecules, this enzyme counteracts the toxicity associated with the formation of D-aminoacyl-tRNA entities in vivo and helps enforce protein L-homochirality.</text>
</comment>
<dbReference type="EC" id="3.1.1.-" evidence="2"/>
<evidence type="ECO:0000313" key="3">
    <source>
        <dbReference type="EMBL" id="GAA3056742.1"/>
    </source>
</evidence>
<dbReference type="PANTHER" id="PTHR10472:SF5">
    <property type="entry name" value="D-AMINOACYL-TRNA DEACYLASE 1"/>
    <property type="match status" value="1"/>
</dbReference>
<dbReference type="Proteomes" id="UP001500236">
    <property type="component" value="Unassembled WGS sequence"/>
</dbReference>
<dbReference type="EC" id="3.1.1.96" evidence="2"/>
<evidence type="ECO:0000313" key="4">
    <source>
        <dbReference type="Proteomes" id="UP001500236"/>
    </source>
</evidence>
<name>A0ABP6LR08_9MICC</name>
<keyword evidence="2" id="KW-0378">Hydrolase</keyword>
<keyword evidence="2" id="KW-0694">RNA-binding</keyword>
<keyword evidence="4" id="KW-1185">Reference proteome</keyword>
<dbReference type="EMBL" id="BAAAVT010000004">
    <property type="protein sequence ID" value="GAA3056742.1"/>
    <property type="molecule type" value="Genomic_DNA"/>
</dbReference>
<proteinExistence type="inferred from homology"/>